<organism evidence="2 3">
    <name type="scientific">Burkholderia thailandensis (strain ATCC 700388 / DSM 13276 / CCUG 48851 / CIP 106301 / E264)</name>
    <dbReference type="NCBI Taxonomy" id="271848"/>
    <lineage>
        <taxon>Bacteria</taxon>
        <taxon>Pseudomonadati</taxon>
        <taxon>Pseudomonadota</taxon>
        <taxon>Betaproteobacteria</taxon>
        <taxon>Burkholderiales</taxon>
        <taxon>Burkholderiaceae</taxon>
        <taxon>Burkholderia</taxon>
        <taxon>pseudomallei group</taxon>
    </lineage>
</organism>
<dbReference type="EMBL" id="CP000086">
    <property type="protein sequence ID" value="ABC38949.1"/>
    <property type="molecule type" value="Genomic_DNA"/>
</dbReference>
<dbReference type="GeneID" id="45123151"/>
<dbReference type="Pfam" id="PF09994">
    <property type="entry name" value="T6SS_Tle1-like_cat"/>
    <property type="match status" value="1"/>
</dbReference>
<dbReference type="InterPro" id="IPR018712">
    <property type="entry name" value="Tle1-like_cat"/>
</dbReference>
<sequence>MNFRFAPAERPDIGVVTKEEKDAILRRLHDDDGMSCCKTLHIGIFFDGTRNNAERDKSGHKHSNVARLRDAFPQDRYHKSIYVAGVGTPFSSEIGDYGIGLQAVAGASAGWAGEGRINWALLQIHNAVHECAFRVGLSTALGVDDKNLVKLMSLDMNFKGIDLGGNAPQPGSTGDIKSRSSPGIGALKLIAAEQYGAELTWDKDTNWSQLKDDLDSSKWAAAVRAWDGRRRKILGDRRAQLKARVGDMLVKGKPRIQRIRLYVFGFSRGAAEARTFSNWLVDALESDFSLCGVPVSYDFLGIFDTVASVGIAQSAAATLFDGHGGWARKELMAVPHYVRRCVHMVAAHEPRGSFPLDLIDCSLEGREEIVYPGVHSDVGGGYGPAEQGRGRGDADKLSQVPLVDMYRAARIAGVPLDIQGPGITSEAADVFKISAGLKQAFTAYVKASEGYYYAKEHGTAGLMRAHYGLYLRWRRMRLKDMSLQPSFKAAQANCPQDAMDIDSANKELRAEWEDLLEIEKEGGPSVAHYAKKFGAKVARDNPKIVASVSAVLLPGVIVFSTRPEVIYGVRKAGDRVTELVRAQLQEKWEQWQQVRSDWNMGPPEAPISALYDNYMHDSRAWFKPLGDDDDVWNYKQIQELKSKQASFEREHAAWRKRAETGAPGPWQIAQAMSAGASGLGPIAMQPEPEPRSPLTAQQADLLKRYDAAMQSAKQARAAKDPNAPTDSAVLTDPKVTGGLALQTSGREFYFLWGFLRWRTVFVNGVRWDQPRVPTVQEEMEGMRMQMQRQVDMKGIGVLFQ</sequence>
<dbReference type="RefSeq" id="WP_011402454.1">
    <property type="nucleotide sequence ID" value="NC_007651.1"/>
</dbReference>
<dbReference type="Proteomes" id="UP000001930">
    <property type="component" value="Chromosome I"/>
</dbReference>
<accession>Q2SV36</accession>
<name>Q2SV36_BURTA</name>
<evidence type="ECO:0000313" key="3">
    <source>
        <dbReference type="Proteomes" id="UP000001930"/>
    </source>
</evidence>
<dbReference type="KEGG" id="bte:BTH_I2698"/>
<keyword evidence="3" id="KW-1185">Reference proteome</keyword>
<dbReference type="PANTHER" id="PTHR33840:SF1">
    <property type="entry name" value="TLE1 PHOSPHOLIPASE DOMAIN-CONTAINING PROTEIN"/>
    <property type="match status" value="1"/>
</dbReference>
<dbReference type="PANTHER" id="PTHR33840">
    <property type="match status" value="1"/>
</dbReference>
<dbReference type="AlphaFoldDB" id="Q2SV36"/>
<protein>
    <recommendedName>
        <fullName evidence="1">T6SS Phospholipase effector Tle1-like catalytic domain-containing protein</fullName>
    </recommendedName>
</protein>
<evidence type="ECO:0000313" key="2">
    <source>
        <dbReference type="EMBL" id="ABC38949.1"/>
    </source>
</evidence>
<gene>
    <name evidence="2" type="ordered locus">BTH_I2698</name>
</gene>
<proteinExistence type="predicted"/>
<feature type="domain" description="T6SS Phospholipase effector Tle1-like catalytic" evidence="1">
    <location>
        <begin position="295"/>
        <end position="407"/>
    </location>
</feature>
<dbReference type="HOGENOM" id="CLU_022073_0_0_4"/>
<reference evidence="2 3" key="1">
    <citation type="journal article" date="2005" name="BMC Genomics">
        <title>Bacterial genome adaptation to niches: divergence of the potential virulence genes in three Burkholderia species of different survival strategies.</title>
        <authorList>
            <person name="Kim H.S."/>
            <person name="Schell M.A."/>
            <person name="Yu Y."/>
            <person name="Ulrich R.L."/>
            <person name="Sarria S.H."/>
            <person name="Nierman W.C."/>
            <person name="DeShazer D."/>
        </authorList>
    </citation>
    <scope>NUCLEOTIDE SEQUENCE [LARGE SCALE GENOMIC DNA]</scope>
    <source>
        <strain evidence="3">ATCC 700388 / DSM 13276 / CCUG 48851 / CIP 106301 / E264</strain>
    </source>
</reference>
<evidence type="ECO:0000259" key="1">
    <source>
        <dbReference type="Pfam" id="PF09994"/>
    </source>
</evidence>